<dbReference type="RefSeq" id="WP_213592409.1">
    <property type="nucleotide sequence ID" value="NZ_BOSM01000005.1"/>
</dbReference>
<dbReference type="PANTHER" id="PTHR43591">
    <property type="entry name" value="METHYLTRANSFERASE"/>
    <property type="match status" value="1"/>
</dbReference>
<dbReference type="Proteomes" id="UP000681290">
    <property type="component" value="Unassembled WGS sequence"/>
</dbReference>
<dbReference type="CDD" id="cd02440">
    <property type="entry name" value="AdoMet_MTases"/>
    <property type="match status" value="1"/>
</dbReference>
<dbReference type="GO" id="GO:0032259">
    <property type="term" value="P:methylation"/>
    <property type="evidence" value="ECO:0007669"/>
    <property type="project" value="UniProtKB-KW"/>
</dbReference>
<dbReference type="EMBL" id="BOSM01000005">
    <property type="protein sequence ID" value="GIP59520.1"/>
    <property type="molecule type" value="Genomic_DNA"/>
</dbReference>
<reference evidence="2 3" key="1">
    <citation type="submission" date="2021-03" db="EMBL/GenBank/DDBJ databases">
        <title>Antimicrobial resistance genes in bacteria isolated from Japanese honey, and their potential for conferring macrolide and lincosamide resistance in the American foulbrood pathogen Paenibacillus larvae.</title>
        <authorList>
            <person name="Okamoto M."/>
            <person name="Kumagai M."/>
            <person name="Kanamori H."/>
            <person name="Takamatsu D."/>
        </authorList>
    </citation>
    <scope>NUCLEOTIDE SEQUENCE [LARGE SCALE GENOMIC DNA]</scope>
    <source>
        <strain evidence="2 3">J15TS10</strain>
    </source>
</reference>
<evidence type="ECO:0000259" key="1">
    <source>
        <dbReference type="Pfam" id="PF08241"/>
    </source>
</evidence>
<dbReference type="InterPro" id="IPR013216">
    <property type="entry name" value="Methyltransf_11"/>
</dbReference>
<evidence type="ECO:0000313" key="3">
    <source>
        <dbReference type="Proteomes" id="UP000681290"/>
    </source>
</evidence>
<dbReference type="GO" id="GO:0008168">
    <property type="term" value="F:methyltransferase activity"/>
    <property type="evidence" value="ECO:0007669"/>
    <property type="project" value="UniProtKB-KW"/>
</dbReference>
<gene>
    <name evidence="2" type="ORF">J15TS10_33340</name>
</gene>
<dbReference type="InterPro" id="IPR029063">
    <property type="entry name" value="SAM-dependent_MTases_sf"/>
</dbReference>
<organism evidence="2 3">
    <name type="scientific">Paenibacillus woosongensis</name>
    <dbReference type="NCBI Taxonomy" id="307580"/>
    <lineage>
        <taxon>Bacteria</taxon>
        <taxon>Bacillati</taxon>
        <taxon>Bacillota</taxon>
        <taxon>Bacilli</taxon>
        <taxon>Bacillales</taxon>
        <taxon>Paenibacillaceae</taxon>
        <taxon>Paenibacillus</taxon>
    </lineage>
</organism>
<name>A0ABQ4MUB0_9BACL</name>
<dbReference type="SUPFAM" id="SSF53335">
    <property type="entry name" value="S-adenosyl-L-methionine-dependent methyltransferases"/>
    <property type="match status" value="1"/>
</dbReference>
<dbReference type="PANTHER" id="PTHR43591:SF24">
    <property type="entry name" value="2-METHOXY-6-POLYPRENYL-1,4-BENZOQUINOL METHYLASE, MITOCHONDRIAL"/>
    <property type="match status" value="1"/>
</dbReference>
<dbReference type="Gene3D" id="3.40.50.150">
    <property type="entry name" value="Vaccinia Virus protein VP39"/>
    <property type="match status" value="1"/>
</dbReference>
<keyword evidence="2" id="KW-0808">Transferase</keyword>
<comment type="caution">
    <text evidence="2">The sequence shown here is derived from an EMBL/GenBank/DDBJ whole genome shotgun (WGS) entry which is preliminary data.</text>
</comment>
<sequence length="206" mass="23229">MNNRWNKLIYRAGAPFYDVLFNAGPFARARKKVFTDLALEPGQRVLLVGVGTGADLRFFCGKTLEITAVDLSPAMLAQAKSKAGENEHIRFLEMDAQDLRFADQSFDLVIASLILSVVPDEHKCMSELVRVTKERGSIVIFDKFKGGEGKMPLIMRMLRPLVAVLGTDIGRNYQAILKPHLERLNIREDSPAMFGDMYRKIVLERK</sequence>
<protein>
    <submittedName>
        <fullName evidence="2">Type 11 methyltransferase</fullName>
    </submittedName>
</protein>
<dbReference type="Pfam" id="PF08241">
    <property type="entry name" value="Methyltransf_11"/>
    <property type="match status" value="1"/>
</dbReference>
<keyword evidence="2" id="KW-0489">Methyltransferase</keyword>
<feature type="domain" description="Methyltransferase type 11" evidence="1">
    <location>
        <begin position="47"/>
        <end position="140"/>
    </location>
</feature>
<evidence type="ECO:0000313" key="2">
    <source>
        <dbReference type="EMBL" id="GIP59520.1"/>
    </source>
</evidence>
<proteinExistence type="predicted"/>
<keyword evidence="3" id="KW-1185">Reference proteome</keyword>
<accession>A0ABQ4MUB0</accession>